<dbReference type="PANTHER" id="PTHR42781:SF4">
    <property type="entry name" value="SPERMIDINE_PUTRESCINE IMPORT ATP-BINDING PROTEIN POTA"/>
    <property type="match status" value="1"/>
</dbReference>
<proteinExistence type="inferred from homology"/>
<evidence type="ECO:0000256" key="6">
    <source>
        <dbReference type="ARBA" id="ARBA00023136"/>
    </source>
</evidence>
<keyword evidence="1 7" id="KW-0813">Transport</keyword>
<dbReference type="AlphaFoldDB" id="A0A3P3XFW0"/>
<evidence type="ECO:0000256" key="3">
    <source>
        <dbReference type="ARBA" id="ARBA00022741"/>
    </source>
</evidence>
<dbReference type="CDD" id="cd03300">
    <property type="entry name" value="ABC_PotA_N"/>
    <property type="match status" value="1"/>
</dbReference>
<dbReference type="InterPro" id="IPR003439">
    <property type="entry name" value="ABC_transporter-like_ATP-bd"/>
</dbReference>
<comment type="subunit">
    <text evidence="7">The complex is composed of two ATP-binding proteins (PotA), two transmembrane proteins (PotB and PotC) and a solute-binding protein (PotD).</text>
</comment>
<dbReference type="InterPro" id="IPR027417">
    <property type="entry name" value="P-loop_NTPase"/>
</dbReference>
<comment type="function">
    <text evidence="7">Part of the ABC transporter complex PotABCD involved in spermidine/putrescine import. Responsible for energy coupling to the transport system.</text>
</comment>
<dbReference type="InterPro" id="IPR017879">
    <property type="entry name" value="PotA_ATP-bd"/>
</dbReference>
<dbReference type="FunFam" id="3.40.50.300:FF:000133">
    <property type="entry name" value="Spermidine/putrescine import ATP-binding protein PotA"/>
    <property type="match status" value="1"/>
</dbReference>
<dbReference type="Pfam" id="PF08402">
    <property type="entry name" value="TOBE_2"/>
    <property type="match status" value="1"/>
</dbReference>
<comment type="catalytic activity">
    <reaction evidence="7">
        <text>ATP + H2O + polyamine-[polyamine-binding protein]Side 1 = ADP + phosphate + polyamineSide 2 + [polyamine-binding protein]Side 1.</text>
        <dbReference type="EC" id="7.6.2.11"/>
    </reaction>
</comment>
<dbReference type="EC" id="7.6.2.11" evidence="7"/>
<dbReference type="InterPro" id="IPR017871">
    <property type="entry name" value="ABC_transporter-like_CS"/>
</dbReference>
<name>A0A3P3XFW0_9SPIR</name>
<evidence type="ECO:0000259" key="8">
    <source>
        <dbReference type="PROSITE" id="PS50893"/>
    </source>
</evidence>
<feature type="domain" description="ABC transporter" evidence="8">
    <location>
        <begin position="6"/>
        <end position="236"/>
    </location>
</feature>
<accession>A0A3P3XFW0</accession>
<keyword evidence="6 7" id="KW-0472">Membrane</keyword>
<dbReference type="InterPro" id="IPR003593">
    <property type="entry name" value="AAA+_ATPase"/>
</dbReference>
<sequence length="369" mass="40891">MKGADVDIVGVSKFFGSFQALKNVSLSISKGEFFSLLGPSGCGKTTVLRLIGGFEEPDSGTIAIEGKNVIGLPPDKRHCNTVFQSYALFPHLSVFENVAFPLRIRKIPQQLVREKVMRYLSLVQLEMHAAKKPSQLSGGQRQRVAIARALINEPSILLLDEPLSALDAKLRQHMLMELDAIHDKVGITFIYVTHDQQEALSVSDRIAVMNMGEVLQIGTPRQIYENPATEFVARFIGETNVFSLKILSIDGTKIYGEVDGLGPMFVDDETDAKPGETVLATIRPEKIRISADLPNTNGGRINVLHGIVAEPIYSGFQTKYVVQLDTGMMVTVYRQHANWSEGIPDIEWKDEVYLSFSASDMVIVEMHEQ</sequence>
<keyword evidence="4 7" id="KW-0067">ATP-binding</keyword>
<gene>
    <name evidence="7 9" type="primary">potA</name>
    <name evidence="9" type="ORF">SPIROBIBN47_130017</name>
</gene>
<dbReference type="PROSITE" id="PS00211">
    <property type="entry name" value="ABC_TRANSPORTER_1"/>
    <property type="match status" value="1"/>
</dbReference>
<dbReference type="PANTHER" id="PTHR42781">
    <property type="entry name" value="SPERMIDINE/PUTRESCINE IMPORT ATP-BINDING PROTEIN POTA"/>
    <property type="match status" value="1"/>
</dbReference>
<evidence type="ECO:0000256" key="2">
    <source>
        <dbReference type="ARBA" id="ARBA00022475"/>
    </source>
</evidence>
<dbReference type="GO" id="GO:0015594">
    <property type="term" value="F:ABC-type putrescine transporter activity"/>
    <property type="evidence" value="ECO:0007669"/>
    <property type="project" value="InterPro"/>
</dbReference>
<evidence type="ECO:0000256" key="4">
    <source>
        <dbReference type="ARBA" id="ARBA00022840"/>
    </source>
</evidence>
<reference evidence="9" key="1">
    <citation type="submission" date="2017-02" db="EMBL/GenBank/DDBJ databases">
        <authorList>
            <person name="Regsiter A."/>
            <person name="William W."/>
        </authorList>
    </citation>
    <scope>NUCLEOTIDE SEQUENCE</scope>
    <source>
        <strain evidence="9">Bib</strain>
    </source>
</reference>
<dbReference type="GO" id="GO:0016887">
    <property type="term" value="F:ATP hydrolysis activity"/>
    <property type="evidence" value="ECO:0007669"/>
    <property type="project" value="InterPro"/>
</dbReference>
<dbReference type="SUPFAM" id="SSF50331">
    <property type="entry name" value="MOP-like"/>
    <property type="match status" value="1"/>
</dbReference>
<keyword evidence="2 7" id="KW-1003">Cell membrane</keyword>
<dbReference type="GO" id="GO:0043190">
    <property type="term" value="C:ATP-binding cassette (ABC) transporter complex"/>
    <property type="evidence" value="ECO:0007669"/>
    <property type="project" value="InterPro"/>
</dbReference>
<comment type="similarity">
    <text evidence="7">Belongs to the ABC transporter superfamily. Spermidine/putrescine importer (TC 3.A.1.11.1) family.</text>
</comment>
<keyword evidence="5 7" id="KW-1278">Translocase</keyword>
<dbReference type="EMBL" id="FWDM01000005">
    <property type="protein sequence ID" value="SLM10216.1"/>
    <property type="molecule type" value="Genomic_DNA"/>
</dbReference>
<keyword evidence="3 7" id="KW-0547">Nucleotide-binding</keyword>
<dbReference type="Gene3D" id="2.40.50.100">
    <property type="match status" value="1"/>
</dbReference>
<protein>
    <recommendedName>
        <fullName evidence="7">Spermidine/putrescine import ATP-binding protein PotA</fullName>
        <ecNumber evidence="7">7.6.2.11</ecNumber>
    </recommendedName>
</protein>
<dbReference type="GO" id="GO:0005524">
    <property type="term" value="F:ATP binding"/>
    <property type="evidence" value="ECO:0007669"/>
    <property type="project" value="UniProtKB-KW"/>
</dbReference>
<dbReference type="InterPro" id="IPR008995">
    <property type="entry name" value="Mo/tungstate-bd_C_term_dom"/>
</dbReference>
<dbReference type="InterPro" id="IPR050093">
    <property type="entry name" value="ABC_SmlMolc_Importer"/>
</dbReference>
<evidence type="ECO:0000313" key="9">
    <source>
        <dbReference type="EMBL" id="SLM10216.1"/>
    </source>
</evidence>
<evidence type="ECO:0000256" key="5">
    <source>
        <dbReference type="ARBA" id="ARBA00022967"/>
    </source>
</evidence>
<dbReference type="SUPFAM" id="SSF52540">
    <property type="entry name" value="P-loop containing nucleoside triphosphate hydrolases"/>
    <property type="match status" value="1"/>
</dbReference>
<dbReference type="Pfam" id="PF00005">
    <property type="entry name" value="ABC_tran"/>
    <property type="match status" value="1"/>
</dbReference>
<dbReference type="Gene3D" id="3.40.50.300">
    <property type="entry name" value="P-loop containing nucleotide triphosphate hydrolases"/>
    <property type="match status" value="1"/>
</dbReference>
<organism evidence="9">
    <name type="scientific">uncultured spirochete</name>
    <dbReference type="NCBI Taxonomy" id="156406"/>
    <lineage>
        <taxon>Bacteria</taxon>
        <taxon>Pseudomonadati</taxon>
        <taxon>Spirochaetota</taxon>
        <taxon>Spirochaetia</taxon>
        <taxon>Spirochaetales</taxon>
        <taxon>environmental samples</taxon>
    </lineage>
</organism>
<dbReference type="NCBIfam" id="TIGR01187">
    <property type="entry name" value="potA"/>
    <property type="match status" value="1"/>
</dbReference>
<dbReference type="SMART" id="SM00382">
    <property type="entry name" value="AAA"/>
    <property type="match status" value="1"/>
</dbReference>
<dbReference type="PROSITE" id="PS50893">
    <property type="entry name" value="ABC_TRANSPORTER_2"/>
    <property type="match status" value="1"/>
</dbReference>
<dbReference type="InterPro" id="IPR013611">
    <property type="entry name" value="Transp-assoc_OB_typ2"/>
</dbReference>
<evidence type="ECO:0000256" key="1">
    <source>
        <dbReference type="ARBA" id="ARBA00022448"/>
    </source>
</evidence>
<evidence type="ECO:0000256" key="7">
    <source>
        <dbReference type="RuleBase" id="RU364083"/>
    </source>
</evidence>
<dbReference type="InterPro" id="IPR005893">
    <property type="entry name" value="PotA-like"/>
</dbReference>